<feature type="binding site" evidence="5">
    <location>
        <position position="12"/>
    </location>
    <ligand>
        <name>Mg(2+)</name>
        <dbReference type="ChEBI" id="CHEBI:18420"/>
    </ligand>
</feature>
<dbReference type="InterPro" id="IPR004372">
    <property type="entry name" value="Ac/propionate_kinase"/>
</dbReference>
<gene>
    <name evidence="6" type="ORF">APUTEX25_002114</name>
</gene>
<dbReference type="PIRSF" id="PIRSF000722">
    <property type="entry name" value="Acetate_prop_kin"/>
    <property type="match status" value="1"/>
</dbReference>
<feature type="binding site" evidence="5">
    <location>
        <position position="98"/>
    </location>
    <ligand>
        <name>substrate</name>
    </ligand>
</feature>
<evidence type="ECO:0000256" key="5">
    <source>
        <dbReference type="HAMAP-Rule" id="MF_03131"/>
    </source>
</evidence>
<evidence type="ECO:0000313" key="7">
    <source>
        <dbReference type="Proteomes" id="UP000279271"/>
    </source>
</evidence>
<dbReference type="GO" id="GO:0000287">
    <property type="term" value="F:magnesium ion binding"/>
    <property type="evidence" value="ECO:0007669"/>
    <property type="project" value="UniProtKB-UniRule"/>
</dbReference>
<dbReference type="AlphaFoldDB" id="A0A3M7KXD2"/>
<dbReference type="PROSITE" id="PS01075">
    <property type="entry name" value="ACETATE_KINASE_1"/>
    <property type="match status" value="1"/>
</dbReference>
<dbReference type="SUPFAM" id="SSF53067">
    <property type="entry name" value="Actin-like ATPase domain"/>
    <property type="match status" value="2"/>
</dbReference>
<dbReference type="PRINTS" id="PR00471">
    <property type="entry name" value="ACETATEKNASE"/>
</dbReference>
<protein>
    <recommendedName>
        <fullName evidence="5">Probable acetate kinase</fullName>
        <ecNumber evidence="5">2.7.2.1</ecNumber>
    </recommendedName>
    <alternativeName>
        <fullName evidence="5">Acetokinase</fullName>
    </alternativeName>
</protein>
<dbReference type="PANTHER" id="PTHR21060">
    <property type="entry name" value="ACETATE KINASE"/>
    <property type="match status" value="1"/>
</dbReference>
<evidence type="ECO:0000256" key="1">
    <source>
        <dbReference type="ARBA" id="ARBA00022679"/>
    </source>
</evidence>
<dbReference type="UniPathway" id="UPA00340">
    <property type="reaction ID" value="UER00458"/>
</dbReference>
<feature type="site" description="Transition state stabilizer" evidence="5">
    <location>
        <position position="247"/>
    </location>
</feature>
<keyword evidence="2 5" id="KW-0547">Nucleotide-binding</keyword>
<keyword evidence="4 5" id="KW-0067">ATP-binding</keyword>
<dbReference type="NCBIfam" id="TIGR00016">
    <property type="entry name" value="ackA"/>
    <property type="match status" value="1"/>
</dbReference>
<comment type="caution">
    <text evidence="6">The sequence shown here is derived from an EMBL/GenBank/DDBJ whole genome shotgun (WGS) entry which is preliminary data.</text>
</comment>
<dbReference type="PANTHER" id="PTHR21060:SF15">
    <property type="entry name" value="ACETATE KINASE-RELATED"/>
    <property type="match status" value="1"/>
</dbReference>
<dbReference type="GO" id="GO:0005524">
    <property type="term" value="F:ATP binding"/>
    <property type="evidence" value="ECO:0007669"/>
    <property type="project" value="UniProtKB-KW"/>
</dbReference>
<feature type="binding site" evidence="5">
    <location>
        <begin position="341"/>
        <end position="345"/>
    </location>
    <ligand>
        <name>ATP</name>
        <dbReference type="ChEBI" id="CHEBI:30616"/>
    </ligand>
</feature>
<keyword evidence="3 5" id="KW-0418">Kinase</keyword>
<comment type="cofactor">
    <cofactor evidence="5">
        <name>Mg(2+)</name>
        <dbReference type="ChEBI" id="CHEBI:18420"/>
    </cofactor>
</comment>
<dbReference type="InterPro" id="IPR000890">
    <property type="entry name" value="Aliphatic_acid_kin_short-chain"/>
</dbReference>
<keyword evidence="5" id="KW-0479">Metal-binding</keyword>
<dbReference type="CDD" id="cd24010">
    <property type="entry name" value="ASKHA_NBD_AcK_PK"/>
    <property type="match status" value="1"/>
</dbReference>
<feature type="binding site" evidence="5">
    <location>
        <position position="19"/>
    </location>
    <ligand>
        <name>ATP</name>
        <dbReference type="ChEBI" id="CHEBI:30616"/>
    </ligand>
</feature>
<organism evidence="6 7">
    <name type="scientific">Auxenochlorella protothecoides</name>
    <name type="common">Green microalga</name>
    <name type="synonym">Chlorella protothecoides</name>
    <dbReference type="NCBI Taxonomy" id="3075"/>
    <lineage>
        <taxon>Eukaryota</taxon>
        <taxon>Viridiplantae</taxon>
        <taxon>Chlorophyta</taxon>
        <taxon>core chlorophytes</taxon>
        <taxon>Trebouxiophyceae</taxon>
        <taxon>Chlorellales</taxon>
        <taxon>Chlorellaceae</taxon>
        <taxon>Auxenochlorella</taxon>
    </lineage>
</organism>
<dbReference type="Gene3D" id="3.30.420.40">
    <property type="match status" value="2"/>
</dbReference>
<dbReference type="GO" id="GO:0006085">
    <property type="term" value="P:acetyl-CoA biosynthetic process"/>
    <property type="evidence" value="ECO:0007669"/>
    <property type="project" value="UniProtKB-UniRule"/>
</dbReference>
<sequence length="411" mass="43217">MAPAKNLTMVMNAGSSSLKFKVFQALGNGELESLASGLCERIGDTANSRMKAKTAEGGSVTLQEGFSDHQDALGLVSRFLADTFSSSFTRSVHSVGHRVVHGLDISAPVLIDDGVKAVIEKAISLAPLHNPAGLQGIEAAMATFPAAPHVAVFDTAFHQTMAPAAYMYALPKELYDEQAVRRYGFHGSSYKYLVPRAAKTLGKPVESLNAIICHLGAGSSMCAVRGGQSVDTTMGLTPLEGLVMGTRCGELDRGDIDPAIVTYLLGQGHSGAEVDALLNKRSGFLGLTGHSDLRAVIDGAAAGSAPDRIALDVWRHRIRKYIGAYALQMGGPLDALIFSAGIGENSSILRAFLLEGLEWYGIALDEESNKAAVDGVAGNITAPGAKVQVLVIPTDEELSIAEQAIEVVDRT</sequence>
<dbReference type="EC" id="2.7.2.1" evidence="5"/>
<feature type="binding site" evidence="5">
    <location>
        <begin position="292"/>
        <end position="294"/>
    </location>
    <ligand>
        <name>ATP</name>
        <dbReference type="ChEBI" id="CHEBI:30616"/>
    </ligand>
</feature>
<keyword evidence="1 5" id="KW-0808">Transferase</keyword>
<proteinExistence type="inferred from homology"/>
<evidence type="ECO:0000256" key="2">
    <source>
        <dbReference type="ARBA" id="ARBA00022741"/>
    </source>
</evidence>
<dbReference type="GO" id="GO:0008776">
    <property type="term" value="F:acetate kinase activity"/>
    <property type="evidence" value="ECO:0007669"/>
    <property type="project" value="UniProtKB-UniRule"/>
</dbReference>
<reference evidence="7" key="1">
    <citation type="journal article" date="2018" name="Algal Res.">
        <title>Characterization of plant carbon substrate utilization by Auxenochlorella protothecoides.</title>
        <authorList>
            <person name="Vogler B.W."/>
            <person name="Starkenburg S.R."/>
            <person name="Sudasinghe N."/>
            <person name="Schambach J.Y."/>
            <person name="Rollin J.A."/>
            <person name="Pattathil S."/>
            <person name="Barry A.N."/>
        </authorList>
    </citation>
    <scope>NUCLEOTIDE SEQUENCE [LARGE SCALE GENOMIC DNA]</scope>
    <source>
        <strain evidence="7">UTEX 25</strain>
    </source>
</reference>
<comment type="catalytic activity">
    <reaction evidence="5">
        <text>acetate + ATP = acetyl phosphate + ADP</text>
        <dbReference type="Rhea" id="RHEA:11352"/>
        <dbReference type="ChEBI" id="CHEBI:22191"/>
        <dbReference type="ChEBI" id="CHEBI:30089"/>
        <dbReference type="ChEBI" id="CHEBI:30616"/>
        <dbReference type="ChEBI" id="CHEBI:456216"/>
        <dbReference type="EC" id="2.7.2.1"/>
    </reaction>
</comment>
<dbReference type="EMBL" id="QOKY01000177">
    <property type="protein sequence ID" value="RMZ54539.1"/>
    <property type="molecule type" value="Genomic_DNA"/>
</dbReference>
<feature type="binding site" evidence="5">
    <location>
        <begin position="214"/>
        <end position="218"/>
    </location>
    <ligand>
        <name>ATP</name>
        <dbReference type="ChEBI" id="CHEBI:30616"/>
    </ligand>
</feature>
<feature type="binding site" evidence="5">
    <location>
        <position position="396"/>
    </location>
    <ligand>
        <name>Mg(2+)</name>
        <dbReference type="ChEBI" id="CHEBI:18420"/>
    </ligand>
</feature>
<feature type="active site" description="Proton donor/acceptor" evidence="5">
    <location>
        <position position="154"/>
    </location>
</feature>
<dbReference type="PROSITE" id="PS01076">
    <property type="entry name" value="ACETATE_KINASE_2"/>
    <property type="match status" value="1"/>
</dbReference>
<dbReference type="GO" id="GO:0006083">
    <property type="term" value="P:acetate metabolic process"/>
    <property type="evidence" value="ECO:0007669"/>
    <property type="project" value="TreeGrafter"/>
</dbReference>
<keyword evidence="5" id="KW-0460">Magnesium</keyword>
<dbReference type="Proteomes" id="UP000279271">
    <property type="component" value="Unassembled WGS sequence"/>
</dbReference>
<dbReference type="Pfam" id="PF00871">
    <property type="entry name" value="Acetate_kinase"/>
    <property type="match status" value="1"/>
</dbReference>
<evidence type="ECO:0000256" key="3">
    <source>
        <dbReference type="ARBA" id="ARBA00022777"/>
    </source>
</evidence>
<feature type="site" description="Transition state stabilizer" evidence="5">
    <location>
        <position position="186"/>
    </location>
</feature>
<dbReference type="HAMAP" id="MF_00020">
    <property type="entry name" value="Acetate_kinase"/>
    <property type="match status" value="1"/>
</dbReference>
<dbReference type="InterPro" id="IPR023865">
    <property type="entry name" value="Aliphatic_acid_kinase_CS"/>
</dbReference>
<name>A0A3M7KXD2_AUXPR</name>
<comment type="similarity">
    <text evidence="5">Belongs to the acetokinase family.</text>
</comment>
<evidence type="ECO:0000256" key="4">
    <source>
        <dbReference type="ARBA" id="ARBA00022840"/>
    </source>
</evidence>
<evidence type="ECO:0000313" key="6">
    <source>
        <dbReference type="EMBL" id="RMZ54539.1"/>
    </source>
</evidence>
<comment type="pathway">
    <text evidence="5">Metabolic intermediate biosynthesis; acetyl-CoA biosynthesis; acetyl-CoA from acetate: step 1/2.</text>
</comment>
<dbReference type="InterPro" id="IPR043129">
    <property type="entry name" value="ATPase_NBD"/>
</dbReference>
<accession>A0A3M7KXD2</accession>